<evidence type="ECO:0000259" key="2">
    <source>
        <dbReference type="Pfam" id="PF08924"/>
    </source>
</evidence>
<accession>A0A0K9X776</accession>
<dbReference type="PATRIC" id="fig|1678637.3.peg.5819"/>
<feature type="signal peptide" evidence="1">
    <location>
        <begin position="1"/>
        <end position="23"/>
    </location>
</feature>
<evidence type="ECO:0000256" key="1">
    <source>
        <dbReference type="SAM" id="SignalP"/>
    </source>
</evidence>
<gene>
    <name evidence="3" type="ORF">AC230_27215</name>
</gene>
<comment type="caution">
    <text evidence="3">The sequence shown here is derived from an EMBL/GenBank/DDBJ whole genome shotgun (WGS) entry which is preliminary data.</text>
</comment>
<feature type="domain" description="Rv2525c-like glycoside hydrolase-like" evidence="2">
    <location>
        <begin position="63"/>
        <end position="270"/>
    </location>
</feature>
<dbReference type="EMBL" id="LFXA01000018">
    <property type="protein sequence ID" value="KNB49033.1"/>
    <property type="molecule type" value="Genomic_DNA"/>
</dbReference>
<protein>
    <recommendedName>
        <fullName evidence="2">Rv2525c-like glycoside hydrolase-like domain-containing protein</fullName>
    </recommendedName>
</protein>
<sequence length="279" mass="30500">MHRRRKIIGYLVALMAGVAQLPAGDVSATAADAVKPPMVKARAVFRGRAFDTCEAPSLVTLRAWKTSQYRAVGIYFAGAGRACPRQRWLSAAWLTGARDMGWRVLPLYVGSQSPCVRATSKRGVPIGDAPEDEGVDEAVEAVNRAAQLGILPGSPIYLDMEAYDDKDDDCASTTLAFIRSWTATVSHRGYVPGFYSSAESGIRHMERARRAGTDSLPSVMWFARWRVAASTDKERSLAKSAWQPHRRIHQYAGEVVETHGGRKLTIDRDLVDAPVAVIG</sequence>
<dbReference type="AlphaFoldDB" id="A0A0K9X776"/>
<dbReference type="InterPro" id="IPR017853">
    <property type="entry name" value="GH"/>
</dbReference>
<dbReference type="SUPFAM" id="SSF51445">
    <property type="entry name" value="(Trans)glycosidases"/>
    <property type="match status" value="1"/>
</dbReference>
<keyword evidence="1" id="KW-0732">Signal</keyword>
<dbReference type="Pfam" id="PF08924">
    <property type="entry name" value="Rv2525c_GlyHyd-like"/>
    <property type="match status" value="1"/>
</dbReference>
<dbReference type="RefSeq" id="WP_049718981.1">
    <property type="nucleotide sequence ID" value="NZ_LFXA01000018.1"/>
</dbReference>
<keyword evidence="4" id="KW-1185">Reference proteome</keyword>
<feature type="chain" id="PRO_5039360968" description="Rv2525c-like glycoside hydrolase-like domain-containing protein" evidence="1">
    <location>
        <begin position="24"/>
        <end position="279"/>
    </location>
</feature>
<dbReference type="Gene3D" id="3.20.20.80">
    <property type="entry name" value="Glycosidases"/>
    <property type="match status" value="1"/>
</dbReference>
<proteinExistence type="predicted"/>
<dbReference type="InterPro" id="IPR015020">
    <property type="entry name" value="Rv2525c-like_Glyco_Hydro-like"/>
</dbReference>
<evidence type="ECO:0000313" key="4">
    <source>
        <dbReference type="Proteomes" id="UP000037288"/>
    </source>
</evidence>
<dbReference type="STRING" id="1678637.AC230_27215"/>
<organism evidence="3 4">
    <name type="scientific">Streptomyces caatingaensis</name>
    <dbReference type="NCBI Taxonomy" id="1678637"/>
    <lineage>
        <taxon>Bacteria</taxon>
        <taxon>Bacillati</taxon>
        <taxon>Actinomycetota</taxon>
        <taxon>Actinomycetes</taxon>
        <taxon>Kitasatosporales</taxon>
        <taxon>Streptomycetaceae</taxon>
        <taxon>Streptomyces</taxon>
    </lineage>
</organism>
<evidence type="ECO:0000313" key="3">
    <source>
        <dbReference type="EMBL" id="KNB49033.1"/>
    </source>
</evidence>
<dbReference type="Proteomes" id="UP000037288">
    <property type="component" value="Unassembled WGS sequence"/>
</dbReference>
<name>A0A0K9X776_9ACTN</name>
<reference evidence="4" key="1">
    <citation type="submission" date="2015-07" db="EMBL/GenBank/DDBJ databases">
        <title>Draft genome sequence of Streptomyces sp. CMAA 1322, a bacterium isolated from Caatinga biome, from dry forest semiarid of Brazil.</title>
        <authorList>
            <person name="Santos S.N."/>
            <person name="Gacesa R."/>
            <person name="Taketani R.G."/>
            <person name="Long P.F."/>
            <person name="Melo I.S."/>
        </authorList>
    </citation>
    <scope>NUCLEOTIDE SEQUENCE [LARGE SCALE GENOMIC DNA]</scope>
    <source>
        <strain evidence="4">CMAA 1322</strain>
    </source>
</reference>